<dbReference type="Proteomes" id="UP001054889">
    <property type="component" value="Unassembled WGS sequence"/>
</dbReference>
<dbReference type="EMBL" id="BQKI01000074">
    <property type="protein sequence ID" value="GJN20343.1"/>
    <property type="molecule type" value="Genomic_DNA"/>
</dbReference>
<organism evidence="1 2">
    <name type="scientific">Eleusine coracana subsp. coracana</name>
    <dbReference type="NCBI Taxonomy" id="191504"/>
    <lineage>
        <taxon>Eukaryota</taxon>
        <taxon>Viridiplantae</taxon>
        <taxon>Streptophyta</taxon>
        <taxon>Embryophyta</taxon>
        <taxon>Tracheophyta</taxon>
        <taxon>Spermatophyta</taxon>
        <taxon>Magnoliopsida</taxon>
        <taxon>Liliopsida</taxon>
        <taxon>Poales</taxon>
        <taxon>Poaceae</taxon>
        <taxon>PACMAD clade</taxon>
        <taxon>Chloridoideae</taxon>
        <taxon>Cynodonteae</taxon>
        <taxon>Eleusininae</taxon>
        <taxon>Eleusine</taxon>
    </lineage>
</organism>
<comment type="caution">
    <text evidence="1">The sequence shown here is derived from an EMBL/GenBank/DDBJ whole genome shotgun (WGS) entry which is preliminary data.</text>
</comment>
<evidence type="ECO:0000313" key="2">
    <source>
        <dbReference type="Proteomes" id="UP001054889"/>
    </source>
</evidence>
<accession>A0AAV5EC85</accession>
<gene>
    <name evidence="1" type="primary">gb07712</name>
    <name evidence="1" type="ORF">PR202_gb07712</name>
</gene>
<dbReference type="AlphaFoldDB" id="A0AAV5EC85"/>
<name>A0AAV5EC85_ELECO</name>
<evidence type="ECO:0000313" key="1">
    <source>
        <dbReference type="EMBL" id="GJN20343.1"/>
    </source>
</evidence>
<proteinExistence type="predicted"/>
<protein>
    <submittedName>
        <fullName evidence="1">Uncharacterized protein</fullName>
    </submittedName>
</protein>
<reference evidence="1" key="2">
    <citation type="submission" date="2021-12" db="EMBL/GenBank/DDBJ databases">
        <title>Resequencing data analysis of finger millet.</title>
        <authorList>
            <person name="Hatakeyama M."/>
            <person name="Aluri S."/>
            <person name="Balachadran M.T."/>
            <person name="Sivarajan S.R."/>
            <person name="Poveda L."/>
            <person name="Shimizu-Inatsugi R."/>
            <person name="Schlapbach R."/>
            <person name="Sreeman S.M."/>
            <person name="Shimizu K.K."/>
        </authorList>
    </citation>
    <scope>NUCLEOTIDE SEQUENCE</scope>
</reference>
<sequence>MDSSSSDEDDFFFDSAHVIAEDSLNQPLHRGSIEGHLVVNRERHSWHFLLYQDYFSDNPTIGPKYFRRRREMQLVHSDYLVYRRWWQHFG</sequence>
<reference evidence="1" key="1">
    <citation type="journal article" date="2018" name="DNA Res.">
        <title>Multiple hybrid de novo genome assembly of finger millet, an orphan allotetraploid crop.</title>
        <authorList>
            <person name="Hatakeyama M."/>
            <person name="Aluri S."/>
            <person name="Balachadran M.T."/>
            <person name="Sivarajan S.R."/>
            <person name="Patrignani A."/>
            <person name="Gruter S."/>
            <person name="Poveda L."/>
            <person name="Shimizu-Inatsugi R."/>
            <person name="Baeten J."/>
            <person name="Francoijs K.J."/>
            <person name="Nataraja K.N."/>
            <person name="Reddy Y.A.N."/>
            <person name="Phadnis S."/>
            <person name="Ravikumar R.L."/>
            <person name="Schlapbach R."/>
            <person name="Sreeman S.M."/>
            <person name="Shimizu K.K."/>
        </authorList>
    </citation>
    <scope>NUCLEOTIDE SEQUENCE</scope>
</reference>
<keyword evidence="2" id="KW-1185">Reference proteome</keyword>